<keyword evidence="2" id="KW-1185">Reference proteome</keyword>
<accession>A0ABY8RZF9</accession>
<sequence>MGTYVIREKYFGYNDEVFYASGNRIHNVFEDKEQAETAYKQLEINGARDFALYEVESLFDADEGLLKKLDDFVFSRCGEHIYQQGEVSRDTLPESLSDEDTFAFIQLADMQKFQLVQFEQEARFYALWSVKKQQWVEEHDEFFASLAYADQPEQLKSHVRTIFADYDYGDIELKGSFEDLSEQPVLLQALIKNNKALKYNDKSQTLIILQGWEEEGLYAVNPLLKQPLFEIKEIGLEEIQTIEKELVKQYSYDEDGWGEEEGEDFDAEAIVEELIQELAEELDLSDEQRAELFEEMKKES</sequence>
<evidence type="ECO:0000313" key="1">
    <source>
        <dbReference type="EMBL" id="WHP04346.1"/>
    </source>
</evidence>
<proteinExistence type="predicted"/>
<gene>
    <name evidence="1" type="ORF">QLH32_09635</name>
</gene>
<reference evidence="1 2" key="1">
    <citation type="submission" date="2023-05" db="EMBL/GenBank/DDBJ databases">
        <title>The complete genome of Acinetobacter sp. nov KCTC 92772.</title>
        <authorList>
            <person name="Zhou G."/>
        </authorList>
    </citation>
    <scope>NUCLEOTIDE SEQUENCE [LARGE SCALE GENOMIC DNA]</scope>
    <source>
        <strain evidence="1 2">KCTC 92772</strain>
    </source>
</reference>
<name>A0ABY8RZF9_9GAMM</name>
<dbReference type="EMBL" id="CP125669">
    <property type="protein sequence ID" value="WHP04346.1"/>
    <property type="molecule type" value="Genomic_DNA"/>
</dbReference>
<dbReference type="RefSeq" id="WP_283266062.1">
    <property type="nucleotide sequence ID" value="NZ_CP125669.1"/>
</dbReference>
<organism evidence="1 2">
    <name type="scientific">Acinetobacter corruptisaponis</name>
    <dbReference type="NCBI Taxonomy" id="3045147"/>
    <lineage>
        <taxon>Bacteria</taxon>
        <taxon>Pseudomonadati</taxon>
        <taxon>Pseudomonadota</taxon>
        <taxon>Gammaproteobacteria</taxon>
        <taxon>Moraxellales</taxon>
        <taxon>Moraxellaceae</taxon>
        <taxon>Acinetobacter</taxon>
    </lineage>
</organism>
<dbReference type="Proteomes" id="UP001229836">
    <property type="component" value="Chromosome"/>
</dbReference>
<evidence type="ECO:0000313" key="2">
    <source>
        <dbReference type="Proteomes" id="UP001229836"/>
    </source>
</evidence>
<protein>
    <submittedName>
        <fullName evidence="1">Uncharacterized protein</fullName>
    </submittedName>
</protein>